<dbReference type="AlphaFoldDB" id="K6XEJ0"/>
<dbReference type="STRING" id="1184609.KILIM_061_00230"/>
<dbReference type="InterPro" id="IPR000277">
    <property type="entry name" value="Cys/Met-Metab_PyrdxlP-dep_enz"/>
</dbReference>
<gene>
    <name evidence="9" type="ORF">KILIM_061_00230</name>
</gene>
<keyword evidence="9" id="KW-0456">Lyase</keyword>
<dbReference type="GO" id="GO:0004123">
    <property type="term" value="F:cystathionine gamma-lyase activity"/>
    <property type="evidence" value="ECO:0007669"/>
    <property type="project" value="TreeGrafter"/>
</dbReference>
<dbReference type="Pfam" id="PF01053">
    <property type="entry name" value="Cys_Met_Meta_PP"/>
    <property type="match status" value="1"/>
</dbReference>
<protein>
    <recommendedName>
        <fullName evidence="3">homocysteine desulfhydrase</fullName>
        <ecNumber evidence="3">4.4.1.2</ecNumber>
    </recommendedName>
    <alternativeName>
        <fullName evidence="4">Homocysteine desulfhydrase</fullName>
    </alternativeName>
</protein>
<dbReference type="Gene3D" id="3.90.1150.10">
    <property type="entry name" value="Aspartate Aminotransferase, domain 1"/>
    <property type="match status" value="1"/>
</dbReference>
<name>K6XEJ0_9MICO</name>
<evidence type="ECO:0000313" key="10">
    <source>
        <dbReference type="Proteomes" id="UP000008366"/>
    </source>
</evidence>
<keyword evidence="10" id="KW-1185">Reference proteome</keyword>
<dbReference type="EMBL" id="BAHD01000061">
    <property type="protein sequence ID" value="GAB97239.1"/>
    <property type="molecule type" value="Genomic_DNA"/>
</dbReference>
<dbReference type="GO" id="GO:0047982">
    <property type="term" value="F:homocysteine desulfhydrase activity"/>
    <property type="evidence" value="ECO:0007669"/>
    <property type="project" value="UniProtKB-EC"/>
</dbReference>
<feature type="modified residue" description="N6-(pyridoxal phosphate)lysine" evidence="7">
    <location>
        <position position="207"/>
    </location>
</feature>
<dbReference type="InterPro" id="IPR015424">
    <property type="entry name" value="PyrdxlP-dep_Trfase"/>
</dbReference>
<dbReference type="PIRSF" id="PIRSF001434">
    <property type="entry name" value="CGS"/>
    <property type="match status" value="1"/>
</dbReference>
<comment type="caution">
    <text evidence="9">The sequence shown here is derived from an EMBL/GenBank/DDBJ whole genome shotgun (WGS) entry which is preliminary data.</text>
</comment>
<dbReference type="GO" id="GO:0030170">
    <property type="term" value="F:pyridoxal phosphate binding"/>
    <property type="evidence" value="ECO:0007669"/>
    <property type="project" value="InterPro"/>
</dbReference>
<dbReference type="eggNOG" id="COG0626">
    <property type="taxonomic scope" value="Bacteria"/>
</dbReference>
<keyword evidence="2 7" id="KW-0663">Pyridoxal phosphate</keyword>
<dbReference type="SUPFAM" id="SSF53383">
    <property type="entry name" value="PLP-dependent transferases"/>
    <property type="match status" value="1"/>
</dbReference>
<reference evidence="9 10" key="1">
    <citation type="submission" date="2012-08" db="EMBL/GenBank/DDBJ databases">
        <title>Whole genome shotgun sequence of Kineosphaera limosa NBRC 100340.</title>
        <authorList>
            <person name="Yoshida I."/>
            <person name="Isaki S."/>
            <person name="Hosoyama A."/>
            <person name="Tsuchikane K."/>
            <person name="Katsumata H."/>
            <person name="Ando Y."/>
            <person name="Ohji S."/>
            <person name="Hamada M."/>
            <person name="Tamura T."/>
            <person name="Yamazoe A."/>
            <person name="Yamazaki S."/>
            <person name="Fujita N."/>
        </authorList>
    </citation>
    <scope>NUCLEOTIDE SEQUENCE [LARGE SCALE GENOMIC DNA]</scope>
    <source>
        <strain evidence="9 10">NBRC 100340</strain>
    </source>
</reference>
<dbReference type="InterPro" id="IPR015421">
    <property type="entry name" value="PyrdxlP-dep_Trfase_major"/>
</dbReference>
<dbReference type="Proteomes" id="UP000008366">
    <property type="component" value="Unassembled WGS sequence"/>
</dbReference>
<comment type="catalytic activity">
    <reaction evidence="5">
        <text>L-homocysteine + H2O = 2-oxobutanoate + hydrogen sulfide + NH4(+) + H(+)</text>
        <dbReference type="Rhea" id="RHEA:14501"/>
        <dbReference type="ChEBI" id="CHEBI:15377"/>
        <dbReference type="ChEBI" id="CHEBI:15378"/>
        <dbReference type="ChEBI" id="CHEBI:16763"/>
        <dbReference type="ChEBI" id="CHEBI:28938"/>
        <dbReference type="ChEBI" id="CHEBI:29919"/>
        <dbReference type="ChEBI" id="CHEBI:58199"/>
        <dbReference type="EC" id="4.4.1.2"/>
    </reaction>
    <physiologicalReaction direction="left-to-right" evidence="5">
        <dbReference type="Rhea" id="RHEA:14502"/>
    </physiologicalReaction>
</comment>
<dbReference type="PANTHER" id="PTHR11808:SF85">
    <property type="entry name" value="CYSTATHIONINE GAMMA-LYASE-RELATED"/>
    <property type="match status" value="1"/>
</dbReference>
<evidence type="ECO:0000256" key="6">
    <source>
        <dbReference type="ARBA" id="ARBA00052699"/>
    </source>
</evidence>
<evidence type="ECO:0000256" key="7">
    <source>
        <dbReference type="PIRSR" id="PIRSR001434-2"/>
    </source>
</evidence>
<dbReference type="GO" id="GO:0005737">
    <property type="term" value="C:cytoplasm"/>
    <property type="evidence" value="ECO:0007669"/>
    <property type="project" value="TreeGrafter"/>
</dbReference>
<organism evidence="9 10">
    <name type="scientific">Kineosphaera limosa NBRC 100340</name>
    <dbReference type="NCBI Taxonomy" id="1184609"/>
    <lineage>
        <taxon>Bacteria</taxon>
        <taxon>Bacillati</taxon>
        <taxon>Actinomycetota</taxon>
        <taxon>Actinomycetes</taxon>
        <taxon>Micrococcales</taxon>
        <taxon>Dermatophilaceae</taxon>
        <taxon>Kineosphaera</taxon>
    </lineage>
</organism>
<dbReference type="FunFam" id="3.40.640.10:FF:000046">
    <property type="entry name" value="Cystathionine gamma-lyase"/>
    <property type="match status" value="1"/>
</dbReference>
<evidence type="ECO:0000256" key="3">
    <source>
        <dbReference type="ARBA" id="ARBA00047175"/>
    </source>
</evidence>
<dbReference type="OrthoDB" id="9780685at2"/>
<dbReference type="InterPro" id="IPR015422">
    <property type="entry name" value="PyrdxlP-dep_Trfase_small"/>
</dbReference>
<dbReference type="Gene3D" id="3.40.640.10">
    <property type="entry name" value="Type I PLP-dependent aspartate aminotransferase-like (Major domain)"/>
    <property type="match status" value="1"/>
</dbReference>
<evidence type="ECO:0000256" key="1">
    <source>
        <dbReference type="ARBA" id="ARBA00001933"/>
    </source>
</evidence>
<comment type="similarity">
    <text evidence="8">Belongs to the trans-sulfuration enzymes family.</text>
</comment>
<evidence type="ECO:0000256" key="2">
    <source>
        <dbReference type="ARBA" id="ARBA00022898"/>
    </source>
</evidence>
<dbReference type="RefSeq" id="WP_006593771.1">
    <property type="nucleotide sequence ID" value="NZ_BAHD01000061.1"/>
</dbReference>
<accession>K6XEJ0</accession>
<sequence>MSSIDTQAIHAGRDDLRALGVHVPPIDLSTTYPITDVDSGGEAYEQITAGERGDGAATMVYQRLWNPNFDRFERAVAALEGAQEAVSFASGMAAWSAALLATVAAGKPHVVAVRPIYGGTDHLLATGLLGTQVTWATPETVAASITPATGLVVLETPANPTLDLLDIEAIAAQAGDVPVIVDNTFATPILQNPIRHGATLVVHSATKSIGGHGDLLGGVVASDSEWAVRLRSVRVLTGAVLHPKAAYDLHRGLQTLPVRVRAAQAGAQAVAAWLAAHPGVSRVFYPGLEDPSGLVGTQQRGPGSTMAFAVRGGYAAAATVASQCQLITHAVSLGGVDSLIQHPAAITHRPVPAEARPGADILRLSIGLEDPADLIADLDQALAAAARPLSA</sequence>
<evidence type="ECO:0000256" key="8">
    <source>
        <dbReference type="RuleBase" id="RU362118"/>
    </source>
</evidence>
<evidence type="ECO:0000256" key="4">
    <source>
        <dbReference type="ARBA" id="ARBA00047199"/>
    </source>
</evidence>
<comment type="catalytic activity">
    <reaction evidence="6">
        <text>L-methionine + H2O = methanethiol + 2-oxobutanoate + NH4(+)</text>
        <dbReference type="Rhea" id="RHEA:23800"/>
        <dbReference type="ChEBI" id="CHEBI:15377"/>
        <dbReference type="ChEBI" id="CHEBI:16007"/>
        <dbReference type="ChEBI" id="CHEBI:16763"/>
        <dbReference type="ChEBI" id="CHEBI:28938"/>
        <dbReference type="ChEBI" id="CHEBI:57844"/>
        <dbReference type="EC" id="4.4.1.11"/>
    </reaction>
    <physiologicalReaction direction="left-to-right" evidence="6">
        <dbReference type="Rhea" id="RHEA:23801"/>
    </physiologicalReaction>
</comment>
<dbReference type="GO" id="GO:0019346">
    <property type="term" value="P:transsulfuration"/>
    <property type="evidence" value="ECO:0007669"/>
    <property type="project" value="InterPro"/>
</dbReference>
<dbReference type="GO" id="GO:0018826">
    <property type="term" value="F:methionine gamma-lyase activity"/>
    <property type="evidence" value="ECO:0007669"/>
    <property type="project" value="UniProtKB-EC"/>
</dbReference>
<dbReference type="GO" id="GO:0019343">
    <property type="term" value="P:cysteine biosynthetic process via cystathionine"/>
    <property type="evidence" value="ECO:0007669"/>
    <property type="project" value="TreeGrafter"/>
</dbReference>
<proteinExistence type="inferred from homology"/>
<evidence type="ECO:0000256" key="5">
    <source>
        <dbReference type="ARBA" id="ARBA00048780"/>
    </source>
</evidence>
<comment type="cofactor">
    <cofactor evidence="1 8">
        <name>pyridoxal 5'-phosphate</name>
        <dbReference type="ChEBI" id="CHEBI:597326"/>
    </cofactor>
</comment>
<dbReference type="PANTHER" id="PTHR11808">
    <property type="entry name" value="TRANS-SULFURATION ENZYME FAMILY MEMBER"/>
    <property type="match status" value="1"/>
</dbReference>
<evidence type="ECO:0000313" key="9">
    <source>
        <dbReference type="EMBL" id="GAB97239.1"/>
    </source>
</evidence>
<dbReference type="EC" id="4.4.1.2" evidence="3"/>